<evidence type="ECO:0000313" key="2">
    <source>
        <dbReference type="Proteomes" id="UP000053105"/>
    </source>
</evidence>
<dbReference type="OrthoDB" id="10470063at2759"/>
<evidence type="ECO:0000313" key="1">
    <source>
        <dbReference type="EMBL" id="KOX78411.1"/>
    </source>
</evidence>
<protein>
    <submittedName>
        <fullName evidence="1">Uncharacterized protein</fullName>
    </submittedName>
</protein>
<organism evidence="1 2">
    <name type="scientific">Melipona quadrifasciata</name>
    <dbReference type="NCBI Taxonomy" id="166423"/>
    <lineage>
        <taxon>Eukaryota</taxon>
        <taxon>Metazoa</taxon>
        <taxon>Ecdysozoa</taxon>
        <taxon>Arthropoda</taxon>
        <taxon>Hexapoda</taxon>
        <taxon>Insecta</taxon>
        <taxon>Pterygota</taxon>
        <taxon>Neoptera</taxon>
        <taxon>Endopterygota</taxon>
        <taxon>Hymenoptera</taxon>
        <taxon>Apocrita</taxon>
        <taxon>Aculeata</taxon>
        <taxon>Apoidea</taxon>
        <taxon>Anthophila</taxon>
        <taxon>Apidae</taxon>
        <taxon>Melipona</taxon>
    </lineage>
</organism>
<dbReference type="AlphaFoldDB" id="A0A0N0BIZ3"/>
<reference evidence="1 2" key="1">
    <citation type="submission" date="2015-07" db="EMBL/GenBank/DDBJ databases">
        <title>The genome of Melipona quadrifasciata.</title>
        <authorList>
            <person name="Pan H."/>
            <person name="Kapheim K."/>
        </authorList>
    </citation>
    <scope>NUCLEOTIDE SEQUENCE [LARGE SCALE GENOMIC DNA]</scope>
    <source>
        <strain evidence="1">0111107301</strain>
        <tissue evidence="1">Whole body</tissue>
    </source>
</reference>
<dbReference type="Proteomes" id="UP000053105">
    <property type="component" value="Unassembled WGS sequence"/>
</dbReference>
<accession>A0A0N0BIZ3</accession>
<gene>
    <name evidence="1" type="ORF">WN51_07818</name>
</gene>
<dbReference type="EMBL" id="KQ435724">
    <property type="protein sequence ID" value="KOX78411.1"/>
    <property type="molecule type" value="Genomic_DNA"/>
</dbReference>
<sequence length="62" mass="7379">MQHYWWQNVLSEKQTSELESAQERQEIQRKAFLFAALSITGEFDCKKYETSNKATNTKFNMN</sequence>
<name>A0A0N0BIZ3_9HYME</name>
<proteinExistence type="predicted"/>
<keyword evidence="2" id="KW-1185">Reference proteome</keyword>